<dbReference type="InterPro" id="IPR016163">
    <property type="entry name" value="Ald_DH_C"/>
</dbReference>
<evidence type="ECO:0000313" key="3">
    <source>
        <dbReference type="EMBL" id="VDM40324.1"/>
    </source>
</evidence>
<dbReference type="InterPro" id="IPR016160">
    <property type="entry name" value="Ald_DH_CS_CYS"/>
</dbReference>
<sequence length="238" mass="26167">MIANFFNQGEVCCNGTRVFVQRGLVERFSKRIVEEVGSKLTVGDPLKEETRVGATINEGHLNRVLAYIESAREEVSFKFSKGAEVLIGGQRLHPKGVESGFYLAPAVISNLNDNMKVVCEEIFGAVMLILPFDTEDEVVQRANATQYGLAAGIISSCRFSLKQLRAHCSDLGKAHRVAARLQAGTVYINTYNDTEVDVPFGGCKNSGYGRENSIEALQSFTQTKAIYVNVSQKIENSF</sequence>
<dbReference type="Pfam" id="PF00171">
    <property type="entry name" value="Aldedh"/>
    <property type="match status" value="1"/>
</dbReference>
<evidence type="ECO:0000313" key="5">
    <source>
        <dbReference type="WBParaSite" id="TCNE_0000900301-mRNA-1"/>
    </source>
</evidence>
<evidence type="ECO:0000313" key="4">
    <source>
        <dbReference type="Proteomes" id="UP000050794"/>
    </source>
</evidence>
<name>A0A183UKI3_TOXCA</name>
<protein>
    <submittedName>
        <fullName evidence="5">Aldedh domain-containing protein</fullName>
    </submittedName>
</protein>
<reference evidence="5" key="1">
    <citation type="submission" date="2016-06" db="UniProtKB">
        <authorList>
            <consortium name="WormBaseParasite"/>
        </authorList>
    </citation>
    <scope>IDENTIFICATION</scope>
</reference>
<evidence type="ECO:0000256" key="1">
    <source>
        <dbReference type="ARBA" id="ARBA00023002"/>
    </source>
</evidence>
<feature type="domain" description="Aldehyde dehydrogenase" evidence="2">
    <location>
        <begin position="3"/>
        <end position="226"/>
    </location>
</feature>
<dbReference type="SUPFAM" id="SSF53720">
    <property type="entry name" value="ALDH-like"/>
    <property type="match status" value="1"/>
</dbReference>
<dbReference type="Proteomes" id="UP000050794">
    <property type="component" value="Unassembled WGS sequence"/>
</dbReference>
<keyword evidence="4" id="KW-1185">Reference proteome</keyword>
<evidence type="ECO:0000259" key="2">
    <source>
        <dbReference type="Pfam" id="PF00171"/>
    </source>
</evidence>
<reference evidence="3 4" key="2">
    <citation type="submission" date="2018-11" db="EMBL/GenBank/DDBJ databases">
        <authorList>
            <consortium name="Pathogen Informatics"/>
        </authorList>
    </citation>
    <scope>NUCLEOTIDE SEQUENCE [LARGE SCALE GENOMIC DNA]</scope>
</reference>
<proteinExistence type="predicted"/>
<organism evidence="4 5">
    <name type="scientific">Toxocara canis</name>
    <name type="common">Canine roundworm</name>
    <dbReference type="NCBI Taxonomy" id="6265"/>
    <lineage>
        <taxon>Eukaryota</taxon>
        <taxon>Metazoa</taxon>
        <taxon>Ecdysozoa</taxon>
        <taxon>Nematoda</taxon>
        <taxon>Chromadorea</taxon>
        <taxon>Rhabditida</taxon>
        <taxon>Spirurina</taxon>
        <taxon>Ascaridomorpha</taxon>
        <taxon>Ascaridoidea</taxon>
        <taxon>Toxocaridae</taxon>
        <taxon>Toxocara</taxon>
    </lineage>
</organism>
<keyword evidence="1" id="KW-0560">Oxidoreductase</keyword>
<dbReference type="GO" id="GO:0016620">
    <property type="term" value="F:oxidoreductase activity, acting on the aldehyde or oxo group of donors, NAD or NADP as acceptor"/>
    <property type="evidence" value="ECO:0007669"/>
    <property type="project" value="InterPro"/>
</dbReference>
<dbReference type="PANTHER" id="PTHR11699">
    <property type="entry name" value="ALDEHYDE DEHYDROGENASE-RELATED"/>
    <property type="match status" value="1"/>
</dbReference>
<dbReference type="EMBL" id="UYWY01020051">
    <property type="protein sequence ID" value="VDM40324.1"/>
    <property type="molecule type" value="Genomic_DNA"/>
</dbReference>
<accession>A0A183UKI3</accession>
<dbReference type="PROSITE" id="PS00070">
    <property type="entry name" value="ALDEHYDE_DEHYDR_CYS"/>
    <property type="match status" value="1"/>
</dbReference>
<dbReference type="AlphaFoldDB" id="A0A183UKI3"/>
<dbReference type="Gene3D" id="3.40.309.10">
    <property type="entry name" value="Aldehyde Dehydrogenase, Chain A, domain 2"/>
    <property type="match status" value="1"/>
</dbReference>
<dbReference type="WBParaSite" id="TCNE_0000900301-mRNA-1">
    <property type="protein sequence ID" value="TCNE_0000900301-mRNA-1"/>
    <property type="gene ID" value="TCNE_0000900301"/>
</dbReference>
<gene>
    <name evidence="3" type="ORF">TCNE_LOCUS9003</name>
</gene>
<dbReference type="InterPro" id="IPR016161">
    <property type="entry name" value="Ald_DH/histidinol_DH"/>
</dbReference>
<dbReference type="InterPro" id="IPR015590">
    <property type="entry name" value="Aldehyde_DH_dom"/>
</dbReference>